<feature type="domain" description="CxC2-like cysteine cluster KDZ transposase-associated" evidence="1">
    <location>
        <begin position="7"/>
        <end position="51"/>
    </location>
</feature>
<protein>
    <recommendedName>
        <fullName evidence="1">CxC2-like cysteine cluster KDZ transposase-associated domain-containing protein</fullName>
    </recommendedName>
</protein>
<gene>
    <name evidence="2" type="ORF">BDP27DRAFT_1197275</name>
</gene>
<feature type="non-terminal residue" evidence="2">
    <location>
        <position position="1"/>
    </location>
</feature>
<dbReference type="Pfam" id="PF18803">
    <property type="entry name" value="CxC2"/>
    <property type="match status" value="1"/>
</dbReference>
<proteinExistence type="predicted"/>
<dbReference type="OrthoDB" id="3004525at2759"/>
<evidence type="ECO:0000313" key="3">
    <source>
        <dbReference type="Proteomes" id="UP000772434"/>
    </source>
</evidence>
<name>A0A9P5PL02_9AGAR</name>
<feature type="non-terminal residue" evidence="2">
    <location>
        <position position="51"/>
    </location>
</feature>
<evidence type="ECO:0000313" key="2">
    <source>
        <dbReference type="EMBL" id="KAF9065246.1"/>
    </source>
</evidence>
<organism evidence="2 3">
    <name type="scientific">Rhodocollybia butyracea</name>
    <dbReference type="NCBI Taxonomy" id="206335"/>
    <lineage>
        <taxon>Eukaryota</taxon>
        <taxon>Fungi</taxon>
        <taxon>Dikarya</taxon>
        <taxon>Basidiomycota</taxon>
        <taxon>Agaricomycotina</taxon>
        <taxon>Agaricomycetes</taxon>
        <taxon>Agaricomycetidae</taxon>
        <taxon>Agaricales</taxon>
        <taxon>Marasmiineae</taxon>
        <taxon>Omphalotaceae</taxon>
        <taxon>Rhodocollybia</taxon>
    </lineage>
</organism>
<dbReference type="Proteomes" id="UP000772434">
    <property type="component" value="Unassembled WGS sequence"/>
</dbReference>
<reference evidence="2" key="1">
    <citation type="submission" date="2020-11" db="EMBL/GenBank/DDBJ databases">
        <authorList>
            <consortium name="DOE Joint Genome Institute"/>
            <person name="Ahrendt S."/>
            <person name="Riley R."/>
            <person name="Andreopoulos W."/>
            <person name="Labutti K."/>
            <person name="Pangilinan J."/>
            <person name="Ruiz-Duenas F.J."/>
            <person name="Barrasa J.M."/>
            <person name="Sanchez-Garcia M."/>
            <person name="Camarero S."/>
            <person name="Miyauchi S."/>
            <person name="Serrano A."/>
            <person name="Linde D."/>
            <person name="Babiker R."/>
            <person name="Drula E."/>
            <person name="Ayuso-Fernandez I."/>
            <person name="Pacheco R."/>
            <person name="Padilla G."/>
            <person name="Ferreira P."/>
            <person name="Barriuso J."/>
            <person name="Kellner H."/>
            <person name="Castanera R."/>
            <person name="Alfaro M."/>
            <person name="Ramirez L."/>
            <person name="Pisabarro A.G."/>
            <person name="Kuo A."/>
            <person name="Tritt A."/>
            <person name="Lipzen A."/>
            <person name="He G."/>
            <person name="Yan M."/>
            <person name="Ng V."/>
            <person name="Cullen D."/>
            <person name="Martin F."/>
            <person name="Rosso M.-N."/>
            <person name="Henrissat B."/>
            <person name="Hibbett D."/>
            <person name="Martinez A.T."/>
            <person name="Grigoriev I.V."/>
        </authorList>
    </citation>
    <scope>NUCLEOTIDE SEQUENCE</scope>
    <source>
        <strain evidence="2">AH 40177</strain>
    </source>
</reference>
<sequence length="51" mass="5444">SGPELYKSLGLRIQLGHKAGSACLLPQPAHTDFAVLHTNGIHEINLDFCGC</sequence>
<dbReference type="InterPro" id="IPR041457">
    <property type="entry name" value="CxC2_KDZ-assoc"/>
</dbReference>
<keyword evidence="3" id="KW-1185">Reference proteome</keyword>
<evidence type="ECO:0000259" key="1">
    <source>
        <dbReference type="Pfam" id="PF18803"/>
    </source>
</evidence>
<dbReference type="AlphaFoldDB" id="A0A9P5PL02"/>
<dbReference type="EMBL" id="JADNRY010000106">
    <property type="protein sequence ID" value="KAF9065246.1"/>
    <property type="molecule type" value="Genomic_DNA"/>
</dbReference>
<comment type="caution">
    <text evidence="2">The sequence shown here is derived from an EMBL/GenBank/DDBJ whole genome shotgun (WGS) entry which is preliminary data.</text>
</comment>
<accession>A0A9P5PL02</accession>